<name>A0A1G2HHF6_9BACT</name>
<dbReference type="Proteomes" id="UP000178509">
    <property type="component" value="Unassembled WGS sequence"/>
</dbReference>
<reference evidence="2 3" key="1">
    <citation type="journal article" date="2016" name="Nat. Commun.">
        <title>Thousands of microbial genomes shed light on interconnected biogeochemical processes in an aquifer system.</title>
        <authorList>
            <person name="Anantharaman K."/>
            <person name="Brown C.T."/>
            <person name="Hug L.A."/>
            <person name="Sharon I."/>
            <person name="Castelle C.J."/>
            <person name="Probst A.J."/>
            <person name="Thomas B.C."/>
            <person name="Singh A."/>
            <person name="Wilkins M.J."/>
            <person name="Karaoz U."/>
            <person name="Brodie E.L."/>
            <person name="Williams K.H."/>
            <person name="Hubbard S.S."/>
            <person name="Banfield J.F."/>
        </authorList>
    </citation>
    <scope>NUCLEOTIDE SEQUENCE [LARGE SCALE GENOMIC DNA]</scope>
</reference>
<dbReference type="AlphaFoldDB" id="A0A1G2HHF6"/>
<dbReference type="InterPro" id="IPR018728">
    <property type="entry name" value="DUF2268"/>
</dbReference>
<dbReference type="Pfam" id="PF10026">
    <property type="entry name" value="DUF2268"/>
    <property type="match status" value="1"/>
</dbReference>
<dbReference type="STRING" id="1802164.A3H51_00245"/>
<dbReference type="EMBL" id="MHOJ01000035">
    <property type="protein sequence ID" value="OGZ61819.1"/>
    <property type="molecule type" value="Genomic_DNA"/>
</dbReference>
<accession>A0A1G2HHF6</accession>
<evidence type="ECO:0000259" key="1">
    <source>
        <dbReference type="Pfam" id="PF10026"/>
    </source>
</evidence>
<gene>
    <name evidence="2" type="ORF">A3H51_00245</name>
</gene>
<evidence type="ECO:0000313" key="3">
    <source>
        <dbReference type="Proteomes" id="UP000178509"/>
    </source>
</evidence>
<feature type="domain" description="DUF2268" evidence="1">
    <location>
        <begin position="152"/>
        <end position="216"/>
    </location>
</feature>
<sequence length="570" mass="65367">MRKIKKTTYTVIVLLFVISFVAPIFSQAQVSSPVYFFVDPNYKIDSHQQEEILFLHSSQRAYFYVEKKYYDNLSSEAQAQVSAALQDFGNTFDTKIYDRVRNIFGSEWNPGVDNDSKITIYFTDMPTKYNGYFREIDENTSPFAVNSNKREMIYINANYATSYQLPAIVTHEFQHLAHYNQKRKQYNLVQEKWINEGLSEYAVTVAGYEESGDYLNERVRAFKSSPNTSLILWNDSIENYATASLFMHYLADVYGQELIYGISHNGYVGIESINRALAALNISKDFSQVYSDWTASLFLNQNFDNTQIYAYKNSLLNFLNLRVNARSTLTISDTNLIKTSVALQDFSPQWYRFIPANYDLQNPKFLNIKFESLDKLDIFKVAVIITTLAGDITVDTHTVTNGMSLLDIPNFNQNISSVVVIPASHTKLIGFDNSENKFRVLSIEASLKDSGYSLKDGDLVKTIGDNKVYVVKGNTKRWIPSPKIFNGYGHLKWENIIEVSEGILNTYAESRLIKFAQDYRVYQVSSDGKIKQWLNMSPTQFISSGRDWGQIYEINQNEFGRYLSGPQIAT</sequence>
<organism evidence="2 3">
    <name type="scientific">Candidatus Spechtbacteria bacterium RIFCSPLOWO2_02_FULL_38_8</name>
    <dbReference type="NCBI Taxonomy" id="1802164"/>
    <lineage>
        <taxon>Bacteria</taxon>
        <taxon>Candidatus Spechtiibacteriota</taxon>
    </lineage>
</organism>
<evidence type="ECO:0000313" key="2">
    <source>
        <dbReference type="EMBL" id="OGZ61819.1"/>
    </source>
</evidence>
<proteinExistence type="predicted"/>
<protein>
    <recommendedName>
        <fullName evidence="1">DUF2268 domain-containing protein</fullName>
    </recommendedName>
</protein>
<comment type="caution">
    <text evidence="2">The sequence shown here is derived from an EMBL/GenBank/DDBJ whole genome shotgun (WGS) entry which is preliminary data.</text>
</comment>